<protein>
    <submittedName>
        <fullName evidence="3">DDE Tnp4 domain-containing protein</fullName>
    </submittedName>
</protein>
<dbReference type="VEuPathDB" id="VectorBase:ASTE001101"/>
<evidence type="ECO:0000256" key="1">
    <source>
        <dbReference type="ARBA" id="ARBA00001968"/>
    </source>
</evidence>
<keyword evidence="4" id="KW-1185">Reference proteome</keyword>
<comment type="cofactor">
    <cofactor evidence="1">
        <name>a divalent metal cation</name>
        <dbReference type="ChEBI" id="CHEBI:60240"/>
    </cofactor>
</comment>
<keyword evidence="2" id="KW-0479">Metal-binding</keyword>
<evidence type="ECO:0000256" key="2">
    <source>
        <dbReference type="ARBA" id="ARBA00022723"/>
    </source>
</evidence>
<reference evidence="3" key="2">
    <citation type="submission" date="2020-05" db="UniProtKB">
        <authorList>
            <consortium name="EnsemblMetazoa"/>
        </authorList>
    </citation>
    <scope>IDENTIFICATION</scope>
    <source>
        <strain evidence="3">Indian</strain>
    </source>
</reference>
<proteinExistence type="predicted"/>
<accession>A0A182YSR1</accession>
<organism evidence="3 4">
    <name type="scientific">Anopheles stephensi</name>
    <name type="common">Indo-Pakistan malaria mosquito</name>
    <dbReference type="NCBI Taxonomy" id="30069"/>
    <lineage>
        <taxon>Eukaryota</taxon>
        <taxon>Metazoa</taxon>
        <taxon>Ecdysozoa</taxon>
        <taxon>Arthropoda</taxon>
        <taxon>Hexapoda</taxon>
        <taxon>Insecta</taxon>
        <taxon>Pterygota</taxon>
        <taxon>Neoptera</taxon>
        <taxon>Endopterygota</taxon>
        <taxon>Diptera</taxon>
        <taxon>Nematocera</taxon>
        <taxon>Culicoidea</taxon>
        <taxon>Culicidae</taxon>
        <taxon>Anophelinae</taxon>
        <taxon>Anopheles</taxon>
    </lineage>
</organism>
<dbReference type="STRING" id="30069.A0A182YSR1"/>
<dbReference type="EnsemblMetazoa" id="ASTEI11497-RA">
    <property type="protein sequence ID" value="ASTEI11497-PA"/>
    <property type="gene ID" value="ASTEI11497"/>
</dbReference>
<dbReference type="VEuPathDB" id="VectorBase:ASTEI11497"/>
<evidence type="ECO:0000313" key="4">
    <source>
        <dbReference type="Proteomes" id="UP000076408"/>
    </source>
</evidence>
<sequence>MYLKRSSLSHINMMEELRLEPTDWLNYARMDEESYISDREGRHDYETSCVTTLAAQCYTEIYHQWQLLPVPPFSDSNFLAAAIIHHTRNMFRYHNSVERLYAVFLLKTRKYYAIPVCTSLPRNQTEWLNISKDFNNKWQFPNCLGAADGKHVRIIPPSGSGSQYFNYKKYHSVVLMAVADANYSFIMCDVGASGSNSDGGCIQNTKFYQRLLTQQLNIPQPTNPPN</sequence>
<dbReference type="VEuPathDB" id="VectorBase:ASTEI20_033285"/>
<dbReference type="GO" id="GO:0046872">
    <property type="term" value="F:metal ion binding"/>
    <property type="evidence" value="ECO:0007669"/>
    <property type="project" value="UniProtKB-KW"/>
</dbReference>
<dbReference type="Pfam" id="PF13359">
    <property type="entry name" value="DDE_Tnp_4"/>
    <property type="match status" value="1"/>
</dbReference>
<name>A0A182YSR1_ANOST</name>
<reference evidence="4" key="1">
    <citation type="journal article" date="2014" name="Genome Biol.">
        <title>Genome analysis of a major urban malaria vector mosquito, Anopheles stephensi.</title>
        <authorList>
            <person name="Jiang X."/>
            <person name="Peery A."/>
            <person name="Hall A.B."/>
            <person name="Sharma A."/>
            <person name="Chen X.G."/>
            <person name="Waterhouse R.M."/>
            <person name="Komissarov A."/>
            <person name="Riehle M.M."/>
            <person name="Shouche Y."/>
            <person name="Sharakhova M.V."/>
            <person name="Lawson D."/>
            <person name="Pakpour N."/>
            <person name="Arensburger P."/>
            <person name="Davidson V.L."/>
            <person name="Eiglmeier K."/>
            <person name="Emrich S."/>
            <person name="George P."/>
            <person name="Kennedy R.C."/>
            <person name="Mane S.P."/>
            <person name="Maslen G."/>
            <person name="Oringanje C."/>
            <person name="Qi Y."/>
            <person name="Settlage R."/>
            <person name="Tojo M."/>
            <person name="Tubio J.M."/>
            <person name="Unger M.F."/>
            <person name="Wang B."/>
            <person name="Vernick K.D."/>
            <person name="Ribeiro J.M."/>
            <person name="James A.A."/>
            <person name="Michel K."/>
            <person name="Riehle M.A."/>
            <person name="Luckhart S."/>
            <person name="Sharakhov I.V."/>
            <person name="Tu Z."/>
        </authorList>
    </citation>
    <scope>NUCLEOTIDE SEQUENCE [LARGE SCALE GENOMIC DNA]</scope>
    <source>
        <strain evidence="4">Indian</strain>
    </source>
</reference>
<dbReference type="AlphaFoldDB" id="A0A182YSR1"/>
<evidence type="ECO:0000313" key="3">
    <source>
        <dbReference type="EnsemblMetazoa" id="ASTEI11497-PA"/>
    </source>
</evidence>
<dbReference type="InterPro" id="IPR027806">
    <property type="entry name" value="HARBI1_dom"/>
</dbReference>
<dbReference type="Proteomes" id="UP000076408">
    <property type="component" value="Unassembled WGS sequence"/>
</dbReference>